<feature type="domain" description="SET" evidence="1">
    <location>
        <begin position="4"/>
        <end position="117"/>
    </location>
</feature>
<proteinExistence type="predicted"/>
<gene>
    <name evidence="2" type="ORF">A3J56_03045</name>
</gene>
<evidence type="ECO:0000259" key="1">
    <source>
        <dbReference type="PROSITE" id="PS50280"/>
    </source>
</evidence>
<organism evidence="2 3">
    <name type="scientific">Candidatus Giovannonibacteria bacterium RIFCSPHIGHO2_02_FULL_46_20</name>
    <dbReference type="NCBI Taxonomy" id="1798338"/>
    <lineage>
        <taxon>Bacteria</taxon>
        <taxon>Candidatus Giovannoniibacteriota</taxon>
    </lineage>
</organism>
<dbReference type="SUPFAM" id="SSF82199">
    <property type="entry name" value="SET domain"/>
    <property type="match status" value="1"/>
</dbReference>
<protein>
    <recommendedName>
        <fullName evidence="1">SET domain-containing protein</fullName>
    </recommendedName>
</protein>
<evidence type="ECO:0000313" key="2">
    <source>
        <dbReference type="EMBL" id="OGF74854.1"/>
    </source>
</evidence>
<comment type="caution">
    <text evidence="2">The sequence shown here is derived from an EMBL/GenBank/DDBJ whole genome shotgun (WGS) entry which is preliminary data.</text>
</comment>
<dbReference type="Pfam" id="PF00856">
    <property type="entry name" value="SET"/>
    <property type="match status" value="1"/>
</dbReference>
<sequence length="127" mass="14460">MLLIKTKIGPSSIHGIGLFADQFIAKGTPIWEFTEGFDIKVSEKDLEKLSKHAREWFYQSAYLNPQSNQYVLCCDNARFYNHSENHNTSCVDSQEEEGTDVAAKDIQMGEELTIDYLTFDAKSLTEI</sequence>
<dbReference type="EMBL" id="MFHQ01000002">
    <property type="protein sequence ID" value="OGF74854.1"/>
    <property type="molecule type" value="Genomic_DNA"/>
</dbReference>
<dbReference type="Gene3D" id="2.170.270.10">
    <property type="entry name" value="SET domain"/>
    <property type="match status" value="1"/>
</dbReference>
<dbReference type="InterPro" id="IPR001214">
    <property type="entry name" value="SET_dom"/>
</dbReference>
<dbReference type="AlphaFoldDB" id="A0A1F5WGY4"/>
<accession>A0A1F5WGY4</accession>
<reference evidence="2 3" key="1">
    <citation type="journal article" date="2016" name="Nat. Commun.">
        <title>Thousands of microbial genomes shed light on interconnected biogeochemical processes in an aquifer system.</title>
        <authorList>
            <person name="Anantharaman K."/>
            <person name="Brown C.T."/>
            <person name="Hug L.A."/>
            <person name="Sharon I."/>
            <person name="Castelle C.J."/>
            <person name="Probst A.J."/>
            <person name="Thomas B.C."/>
            <person name="Singh A."/>
            <person name="Wilkins M.J."/>
            <person name="Karaoz U."/>
            <person name="Brodie E.L."/>
            <person name="Williams K.H."/>
            <person name="Hubbard S.S."/>
            <person name="Banfield J.F."/>
        </authorList>
    </citation>
    <scope>NUCLEOTIDE SEQUENCE [LARGE SCALE GENOMIC DNA]</scope>
</reference>
<evidence type="ECO:0000313" key="3">
    <source>
        <dbReference type="Proteomes" id="UP000178406"/>
    </source>
</evidence>
<dbReference type="PROSITE" id="PS50280">
    <property type="entry name" value="SET"/>
    <property type="match status" value="1"/>
</dbReference>
<name>A0A1F5WGY4_9BACT</name>
<dbReference type="InterPro" id="IPR046341">
    <property type="entry name" value="SET_dom_sf"/>
</dbReference>
<dbReference type="Proteomes" id="UP000178406">
    <property type="component" value="Unassembled WGS sequence"/>
</dbReference>
<dbReference type="STRING" id="1798338.A3J56_03045"/>